<keyword evidence="7 8" id="KW-0460">Magnesium</keyword>
<dbReference type="InterPro" id="IPR004364">
    <property type="entry name" value="Aa-tRNA-synt_II"/>
</dbReference>
<evidence type="ECO:0000256" key="6">
    <source>
        <dbReference type="ARBA" id="ARBA00048573"/>
    </source>
</evidence>
<evidence type="ECO:0000313" key="10">
    <source>
        <dbReference type="EMBL" id="PIZ47071.1"/>
    </source>
</evidence>
<keyword evidence="7" id="KW-0648">Protein biosynthesis</keyword>
<dbReference type="GO" id="GO:0006430">
    <property type="term" value="P:lysyl-tRNA aminoacylation"/>
    <property type="evidence" value="ECO:0007669"/>
    <property type="project" value="UniProtKB-UniRule"/>
</dbReference>
<organism evidence="10 11">
    <name type="scientific">candidate division WWE3 bacterium CG_4_10_14_0_2_um_filter_41_14</name>
    <dbReference type="NCBI Taxonomy" id="1975072"/>
    <lineage>
        <taxon>Bacteria</taxon>
        <taxon>Katanobacteria</taxon>
    </lineage>
</organism>
<keyword evidence="1 7" id="KW-0436">Ligase</keyword>
<protein>
    <recommendedName>
        <fullName evidence="7">Lysine--tRNA ligase</fullName>
        <ecNumber evidence="7">6.1.1.6</ecNumber>
    </recommendedName>
    <alternativeName>
        <fullName evidence="7">Lysyl-tRNA synthetase</fullName>
        <shortName evidence="7">LysRS</shortName>
    </alternativeName>
</protein>
<dbReference type="PROSITE" id="PS50862">
    <property type="entry name" value="AA_TRNA_LIGASE_II"/>
    <property type="match status" value="1"/>
</dbReference>
<keyword evidence="2 7" id="KW-0479">Metal-binding</keyword>
<evidence type="ECO:0000256" key="1">
    <source>
        <dbReference type="ARBA" id="ARBA00022598"/>
    </source>
</evidence>
<dbReference type="InterPro" id="IPR045864">
    <property type="entry name" value="aa-tRNA-synth_II/BPL/LPL"/>
</dbReference>
<dbReference type="Gene3D" id="3.30.930.10">
    <property type="entry name" value="Bira Bifunctional Protein, Domain 2"/>
    <property type="match status" value="1"/>
</dbReference>
<dbReference type="InterPro" id="IPR018149">
    <property type="entry name" value="Lys-tRNA-synth_II_C"/>
</dbReference>
<dbReference type="GO" id="GO:0000049">
    <property type="term" value="F:tRNA binding"/>
    <property type="evidence" value="ECO:0007669"/>
    <property type="project" value="TreeGrafter"/>
</dbReference>
<dbReference type="NCBIfam" id="NF001756">
    <property type="entry name" value="PRK00484.1"/>
    <property type="match status" value="1"/>
</dbReference>
<dbReference type="GO" id="GO:0005829">
    <property type="term" value="C:cytosol"/>
    <property type="evidence" value="ECO:0007669"/>
    <property type="project" value="TreeGrafter"/>
</dbReference>
<evidence type="ECO:0000256" key="3">
    <source>
        <dbReference type="ARBA" id="ARBA00022741"/>
    </source>
</evidence>
<keyword evidence="7" id="KW-0963">Cytoplasm</keyword>
<dbReference type="EMBL" id="PFNL01000066">
    <property type="protein sequence ID" value="PIZ47071.1"/>
    <property type="molecule type" value="Genomic_DNA"/>
</dbReference>
<dbReference type="GO" id="GO:0000287">
    <property type="term" value="F:magnesium ion binding"/>
    <property type="evidence" value="ECO:0007669"/>
    <property type="project" value="UniProtKB-UniRule"/>
</dbReference>
<feature type="binding site" evidence="7">
    <location>
        <position position="404"/>
    </location>
    <ligand>
        <name>Mg(2+)</name>
        <dbReference type="ChEBI" id="CHEBI:18420"/>
        <label>1</label>
    </ligand>
</feature>
<sequence length="488" mass="55485">MQQSKKPIELIREEKLKKIEKLKELNVNPYPSVLTFDVDSISQAREQKEGATVSVAGRITSVRGHGGIRFFDIKNESGHIQAACKADVVSEKNQEIINLVDAGDFIEVTGQLFTTKTGELTINTTDLHLLSKAIRPLPDEHEGLVDKEIRFRKRYLDLLINPSTRAIFDTRHALIKGIRSFLDQKGLTEVETPVLQPLYGGANAKPFITHIHALDTNAYLRIASELYLKRLVVGGIEGVYDIAKDFRNEGVDQTHFPEFTMLEAYIPYADYHNMMDTMEELVRFLATSVVKQTTVTVHETQVDLSGEWRRVAMTDLILEYLSFDVTTKTHEQLITYANDQKIDFLPSTGTGELIFLIFDKLVSHKLINPTWVIDYPIEVSPLSKNHRSKPGFTERFELYIGGVELMDGWSEVNDSIEQRTRFEEESKRNLSETESAQPLDEDFLEALEYGAPPFAGVGIGLDRLTMFFTNTWSIQETILFPFKKQQST</sequence>
<evidence type="ECO:0000256" key="5">
    <source>
        <dbReference type="ARBA" id="ARBA00023146"/>
    </source>
</evidence>
<dbReference type="InterPro" id="IPR006195">
    <property type="entry name" value="aa-tRNA-synth_II"/>
</dbReference>
<dbReference type="Pfam" id="PF01336">
    <property type="entry name" value="tRNA_anti-codon"/>
    <property type="match status" value="1"/>
</dbReference>
<accession>A0A2M7TK35</accession>
<comment type="cofactor">
    <cofactor evidence="7 8">
        <name>Mg(2+)</name>
        <dbReference type="ChEBI" id="CHEBI:18420"/>
    </cofactor>
    <text evidence="7 8">Binds 3 Mg(2+) ions per subunit.</text>
</comment>
<dbReference type="PANTHER" id="PTHR42918">
    <property type="entry name" value="LYSYL-TRNA SYNTHETASE"/>
    <property type="match status" value="1"/>
</dbReference>
<dbReference type="EC" id="6.1.1.6" evidence="7"/>
<proteinExistence type="inferred from homology"/>
<gene>
    <name evidence="7 10" type="primary">lysS</name>
    <name evidence="10" type="ORF">COY32_02325</name>
</gene>
<keyword evidence="5 7" id="KW-0030">Aminoacyl-tRNA synthetase</keyword>
<dbReference type="PANTHER" id="PTHR42918:SF15">
    <property type="entry name" value="LYSINE--TRNA LIGASE, CHLOROPLASTIC_MITOCHONDRIAL"/>
    <property type="match status" value="1"/>
</dbReference>
<evidence type="ECO:0000256" key="4">
    <source>
        <dbReference type="ARBA" id="ARBA00022840"/>
    </source>
</evidence>
<comment type="catalytic activity">
    <reaction evidence="6 7 8">
        <text>tRNA(Lys) + L-lysine + ATP = L-lysyl-tRNA(Lys) + AMP + diphosphate</text>
        <dbReference type="Rhea" id="RHEA:20792"/>
        <dbReference type="Rhea" id="RHEA-COMP:9696"/>
        <dbReference type="Rhea" id="RHEA-COMP:9697"/>
        <dbReference type="ChEBI" id="CHEBI:30616"/>
        <dbReference type="ChEBI" id="CHEBI:32551"/>
        <dbReference type="ChEBI" id="CHEBI:33019"/>
        <dbReference type="ChEBI" id="CHEBI:78442"/>
        <dbReference type="ChEBI" id="CHEBI:78529"/>
        <dbReference type="ChEBI" id="CHEBI:456215"/>
        <dbReference type="EC" id="6.1.1.6"/>
    </reaction>
</comment>
<keyword evidence="4 7" id="KW-0067">ATP-binding</keyword>
<name>A0A2M7TK35_UNCKA</name>
<dbReference type="GO" id="GO:0004824">
    <property type="term" value="F:lysine-tRNA ligase activity"/>
    <property type="evidence" value="ECO:0007669"/>
    <property type="project" value="UniProtKB-UniRule"/>
</dbReference>
<keyword evidence="3 7" id="KW-0547">Nucleotide-binding</keyword>
<evidence type="ECO:0000256" key="2">
    <source>
        <dbReference type="ARBA" id="ARBA00022723"/>
    </source>
</evidence>
<comment type="caution">
    <text evidence="10">The sequence shown here is derived from an EMBL/GenBank/DDBJ whole genome shotgun (WGS) entry which is preliminary data.</text>
</comment>
<feature type="domain" description="Aminoacyl-transfer RNA synthetases class-II family profile" evidence="9">
    <location>
        <begin position="174"/>
        <end position="481"/>
    </location>
</feature>
<dbReference type="HAMAP" id="MF_00252">
    <property type="entry name" value="Lys_tRNA_synth_class2"/>
    <property type="match status" value="1"/>
</dbReference>
<comment type="subcellular location">
    <subcellularLocation>
        <location evidence="7">Cytoplasm</location>
    </subcellularLocation>
</comment>
<dbReference type="InterPro" id="IPR004365">
    <property type="entry name" value="NA-bd_OB_tRNA"/>
</dbReference>
<evidence type="ECO:0000256" key="8">
    <source>
        <dbReference type="RuleBase" id="RU000336"/>
    </source>
</evidence>
<comment type="subunit">
    <text evidence="7">Homodimer.</text>
</comment>
<dbReference type="AlphaFoldDB" id="A0A2M7TK35"/>
<dbReference type="SUPFAM" id="SSF55681">
    <property type="entry name" value="Class II aaRS and biotin synthetases"/>
    <property type="match status" value="1"/>
</dbReference>
<dbReference type="InterPro" id="IPR044136">
    <property type="entry name" value="Lys-tRNA-ligase_II_N"/>
</dbReference>
<dbReference type="Proteomes" id="UP000228920">
    <property type="component" value="Unassembled WGS sequence"/>
</dbReference>
<dbReference type="Gene3D" id="2.40.50.140">
    <property type="entry name" value="Nucleic acid-binding proteins"/>
    <property type="match status" value="1"/>
</dbReference>
<feature type="binding site" evidence="7">
    <location>
        <position position="404"/>
    </location>
    <ligand>
        <name>Mg(2+)</name>
        <dbReference type="ChEBI" id="CHEBI:18420"/>
        <label>2</label>
    </ligand>
</feature>
<dbReference type="InterPro" id="IPR012340">
    <property type="entry name" value="NA-bd_OB-fold"/>
</dbReference>
<evidence type="ECO:0000256" key="7">
    <source>
        <dbReference type="HAMAP-Rule" id="MF_00252"/>
    </source>
</evidence>
<comment type="similarity">
    <text evidence="7">Belongs to the class-II aminoacyl-tRNA synthetase family.</text>
</comment>
<dbReference type="NCBIfam" id="TIGR00499">
    <property type="entry name" value="lysS_bact"/>
    <property type="match status" value="1"/>
</dbReference>
<evidence type="ECO:0000313" key="11">
    <source>
        <dbReference type="Proteomes" id="UP000228920"/>
    </source>
</evidence>
<dbReference type="SUPFAM" id="SSF50249">
    <property type="entry name" value="Nucleic acid-binding proteins"/>
    <property type="match status" value="1"/>
</dbReference>
<reference evidence="11" key="1">
    <citation type="submission" date="2017-09" db="EMBL/GenBank/DDBJ databases">
        <title>Depth-based differentiation of microbial function through sediment-hosted aquifers and enrichment of novel symbionts in the deep terrestrial subsurface.</title>
        <authorList>
            <person name="Probst A.J."/>
            <person name="Ladd B."/>
            <person name="Jarett J.K."/>
            <person name="Geller-Mcgrath D.E."/>
            <person name="Sieber C.M.K."/>
            <person name="Emerson J.B."/>
            <person name="Anantharaman K."/>
            <person name="Thomas B.C."/>
            <person name="Malmstrom R."/>
            <person name="Stieglmeier M."/>
            <person name="Klingl A."/>
            <person name="Woyke T."/>
            <person name="Ryan C.M."/>
            <person name="Banfield J.F."/>
        </authorList>
    </citation>
    <scope>NUCLEOTIDE SEQUENCE [LARGE SCALE GENOMIC DNA]</scope>
</reference>
<dbReference type="GO" id="GO:0005524">
    <property type="term" value="F:ATP binding"/>
    <property type="evidence" value="ECO:0007669"/>
    <property type="project" value="UniProtKB-UniRule"/>
</dbReference>
<evidence type="ECO:0000259" key="9">
    <source>
        <dbReference type="PROSITE" id="PS50862"/>
    </source>
</evidence>
<dbReference type="InterPro" id="IPR002313">
    <property type="entry name" value="Lys-tRNA-ligase_II"/>
</dbReference>
<dbReference type="CDD" id="cd04322">
    <property type="entry name" value="LysRS_N"/>
    <property type="match status" value="1"/>
</dbReference>
<feature type="binding site" evidence="7">
    <location>
        <position position="397"/>
    </location>
    <ligand>
        <name>Mg(2+)</name>
        <dbReference type="ChEBI" id="CHEBI:18420"/>
        <label>1</label>
    </ligand>
</feature>
<dbReference type="Pfam" id="PF00152">
    <property type="entry name" value="tRNA-synt_2"/>
    <property type="match status" value="1"/>
</dbReference>
<dbReference type="PRINTS" id="PR00982">
    <property type="entry name" value="TRNASYNTHLYS"/>
</dbReference>